<comment type="caution">
    <text evidence="2">The sequence shown here is derived from an EMBL/GenBank/DDBJ whole genome shotgun (WGS) entry which is preliminary data.</text>
</comment>
<evidence type="ECO:0000313" key="2">
    <source>
        <dbReference type="EMBL" id="MDR7358170.1"/>
    </source>
</evidence>
<feature type="region of interest" description="Disordered" evidence="1">
    <location>
        <begin position="1"/>
        <end position="21"/>
    </location>
</feature>
<reference evidence="2 3" key="1">
    <citation type="submission" date="2023-07" db="EMBL/GenBank/DDBJ databases">
        <title>Sequencing the genomes of 1000 actinobacteria strains.</title>
        <authorList>
            <person name="Klenk H.-P."/>
        </authorList>
    </citation>
    <scope>NUCLEOTIDE SEQUENCE [LARGE SCALE GENOMIC DNA]</scope>
    <source>
        <strain evidence="2 3">DSM 20167</strain>
    </source>
</reference>
<dbReference type="RefSeq" id="WP_310289893.1">
    <property type="nucleotide sequence ID" value="NZ_BAAAWO010000001.1"/>
</dbReference>
<dbReference type="EMBL" id="JAVDYI010000001">
    <property type="protein sequence ID" value="MDR7358170.1"/>
    <property type="molecule type" value="Genomic_DNA"/>
</dbReference>
<gene>
    <name evidence="2" type="ORF">J2S64_001861</name>
</gene>
<organism evidence="2 3">
    <name type="scientific">Paeniglutamicibacter sulfureus</name>
    <dbReference type="NCBI Taxonomy" id="43666"/>
    <lineage>
        <taxon>Bacteria</taxon>
        <taxon>Bacillati</taxon>
        <taxon>Actinomycetota</taxon>
        <taxon>Actinomycetes</taxon>
        <taxon>Micrococcales</taxon>
        <taxon>Micrococcaceae</taxon>
        <taxon>Paeniglutamicibacter</taxon>
    </lineage>
</organism>
<evidence type="ECO:0000313" key="3">
    <source>
        <dbReference type="Proteomes" id="UP001183817"/>
    </source>
</evidence>
<sequence>MKDKTPQHYAHRAETTATLPPGDAERLAGYALMGLPFSSGHYLAYRRFPRSSFGPGYRSVWLRRPGGTWSIYADAPPETSCARFFGAAVDEAVLAPVSARWTGPARLEVSVPGVLDWQLDLASTPATKMLGAVAGAMPDALWRSDAMLGAMGRVMGPVLRAGRMGLAGRVPNGQSFRARPMRVWMVRASVATVDGVDAGIPQPLPVQEHLADAWLPQRGVFVADTSLVFPSTAPRRVAAVE</sequence>
<protein>
    <submittedName>
        <fullName evidence="2">Uncharacterized protein</fullName>
    </submittedName>
</protein>
<feature type="compositionally biased region" description="Basic and acidic residues" evidence="1">
    <location>
        <begin position="1"/>
        <end position="14"/>
    </location>
</feature>
<keyword evidence="3" id="KW-1185">Reference proteome</keyword>
<name>A0ABU2BHU4_9MICC</name>
<accession>A0ABU2BHU4</accession>
<evidence type="ECO:0000256" key="1">
    <source>
        <dbReference type="SAM" id="MobiDB-lite"/>
    </source>
</evidence>
<proteinExistence type="predicted"/>
<dbReference type="Proteomes" id="UP001183817">
    <property type="component" value="Unassembled WGS sequence"/>
</dbReference>